<evidence type="ECO:0000256" key="1">
    <source>
        <dbReference type="ARBA" id="ARBA00004141"/>
    </source>
</evidence>
<feature type="domain" description="Major facilitator superfamily (MFS) profile" evidence="7">
    <location>
        <begin position="77"/>
        <end position="368"/>
    </location>
</feature>
<dbReference type="Proteomes" id="UP001642483">
    <property type="component" value="Unassembled WGS sequence"/>
</dbReference>
<evidence type="ECO:0000259" key="7">
    <source>
        <dbReference type="PROSITE" id="PS50850"/>
    </source>
</evidence>
<dbReference type="EMBL" id="CAWYQH010000024">
    <property type="protein sequence ID" value="CAK8675785.1"/>
    <property type="molecule type" value="Genomic_DNA"/>
</dbReference>
<feature type="transmembrane region" description="Helical" evidence="6">
    <location>
        <begin position="273"/>
        <end position="292"/>
    </location>
</feature>
<evidence type="ECO:0000256" key="5">
    <source>
        <dbReference type="SAM" id="Coils"/>
    </source>
</evidence>
<proteinExistence type="predicted"/>
<sequence>MNLKELLGSNNFGYYEKRLCFLLFLSSIPNAFTILQSLVNQYTPSYRCDVSSIVNNINKEAVPGDWSNTYAEQWDEYLLNLTIPFELNGPETTIRSSCTQYNVSLEPFQNFSKHRDLMQSKEGLPYQDIVACSEFYFEGVEVSAVTEFGLVCDQAWQRPFFISLYMMGMMIGGICGGIISDWFGRRVVFLYFTLLQFVVSFATSFVTTPVLYGIVVFLGGWTGLVNYSAATLLASEFVPPKFRSFSYFALGAGIGVGNMLLGPIMYFARNWRWFMGFMGLVGIPYVPYFWLIDESPVWLAAKGKEEELERVLQKISRINKQKKKTKEEIKQLLPSETEKALPSCFKAGLELVINSTMIGRLLIACLSW</sequence>
<keyword evidence="9" id="KW-1185">Reference proteome</keyword>
<gene>
    <name evidence="8" type="ORF">CVLEPA_LOCUS5320</name>
</gene>
<evidence type="ECO:0000256" key="3">
    <source>
        <dbReference type="ARBA" id="ARBA00022989"/>
    </source>
</evidence>
<organism evidence="8 9">
    <name type="scientific">Clavelina lepadiformis</name>
    <name type="common">Light-bulb sea squirt</name>
    <name type="synonym">Ascidia lepadiformis</name>
    <dbReference type="NCBI Taxonomy" id="159417"/>
    <lineage>
        <taxon>Eukaryota</taxon>
        <taxon>Metazoa</taxon>
        <taxon>Chordata</taxon>
        <taxon>Tunicata</taxon>
        <taxon>Ascidiacea</taxon>
        <taxon>Aplousobranchia</taxon>
        <taxon>Clavelinidae</taxon>
        <taxon>Clavelina</taxon>
    </lineage>
</organism>
<evidence type="ECO:0000256" key="4">
    <source>
        <dbReference type="ARBA" id="ARBA00023136"/>
    </source>
</evidence>
<dbReference type="PROSITE" id="PS00216">
    <property type="entry name" value="SUGAR_TRANSPORT_1"/>
    <property type="match status" value="1"/>
</dbReference>
<accession>A0ABP0F812</accession>
<keyword evidence="3 6" id="KW-1133">Transmembrane helix</keyword>
<feature type="transmembrane region" description="Helical" evidence="6">
    <location>
        <begin position="245"/>
        <end position="267"/>
    </location>
</feature>
<keyword evidence="5" id="KW-0175">Coiled coil</keyword>
<dbReference type="PROSITE" id="PS50850">
    <property type="entry name" value="MFS"/>
    <property type="match status" value="1"/>
</dbReference>
<keyword evidence="4 6" id="KW-0472">Membrane</keyword>
<evidence type="ECO:0000313" key="8">
    <source>
        <dbReference type="EMBL" id="CAK8675785.1"/>
    </source>
</evidence>
<comment type="subcellular location">
    <subcellularLocation>
        <location evidence="1">Membrane</location>
        <topology evidence="1">Multi-pass membrane protein</topology>
    </subcellularLocation>
</comment>
<protein>
    <recommendedName>
        <fullName evidence="7">Major facilitator superfamily (MFS) profile domain-containing protein</fullName>
    </recommendedName>
</protein>
<dbReference type="InterPro" id="IPR005829">
    <property type="entry name" value="Sugar_transporter_CS"/>
</dbReference>
<reference evidence="8 9" key="1">
    <citation type="submission" date="2024-02" db="EMBL/GenBank/DDBJ databases">
        <authorList>
            <person name="Daric V."/>
            <person name="Darras S."/>
        </authorList>
    </citation>
    <scope>NUCLEOTIDE SEQUENCE [LARGE SCALE GENOMIC DNA]</scope>
</reference>
<feature type="transmembrane region" description="Helical" evidence="6">
    <location>
        <begin position="160"/>
        <end position="180"/>
    </location>
</feature>
<evidence type="ECO:0000256" key="6">
    <source>
        <dbReference type="SAM" id="Phobius"/>
    </source>
</evidence>
<dbReference type="InterPro" id="IPR020846">
    <property type="entry name" value="MFS_dom"/>
</dbReference>
<name>A0ABP0F812_CLALP</name>
<dbReference type="Gene3D" id="1.20.1250.20">
    <property type="entry name" value="MFS general substrate transporter like domains"/>
    <property type="match status" value="1"/>
</dbReference>
<comment type="caution">
    <text evidence="8">The sequence shown here is derived from an EMBL/GenBank/DDBJ whole genome shotgun (WGS) entry which is preliminary data.</text>
</comment>
<feature type="transmembrane region" description="Helical" evidence="6">
    <location>
        <begin position="187"/>
        <end position="206"/>
    </location>
</feature>
<dbReference type="SUPFAM" id="SSF103473">
    <property type="entry name" value="MFS general substrate transporter"/>
    <property type="match status" value="1"/>
</dbReference>
<feature type="transmembrane region" description="Helical" evidence="6">
    <location>
        <begin position="212"/>
        <end position="233"/>
    </location>
</feature>
<dbReference type="Pfam" id="PF00083">
    <property type="entry name" value="Sugar_tr"/>
    <property type="match status" value="1"/>
</dbReference>
<dbReference type="InterPro" id="IPR036259">
    <property type="entry name" value="MFS_trans_sf"/>
</dbReference>
<dbReference type="PANTHER" id="PTHR24064">
    <property type="entry name" value="SOLUTE CARRIER FAMILY 22 MEMBER"/>
    <property type="match status" value="1"/>
</dbReference>
<feature type="transmembrane region" description="Helical" evidence="6">
    <location>
        <begin position="20"/>
        <end position="39"/>
    </location>
</feature>
<dbReference type="InterPro" id="IPR005828">
    <property type="entry name" value="MFS_sugar_transport-like"/>
</dbReference>
<evidence type="ECO:0000313" key="9">
    <source>
        <dbReference type="Proteomes" id="UP001642483"/>
    </source>
</evidence>
<evidence type="ECO:0000256" key="2">
    <source>
        <dbReference type="ARBA" id="ARBA00022692"/>
    </source>
</evidence>
<keyword evidence="2 6" id="KW-0812">Transmembrane</keyword>
<feature type="coiled-coil region" evidence="5">
    <location>
        <begin position="301"/>
        <end position="328"/>
    </location>
</feature>